<protein>
    <recommendedName>
        <fullName evidence="4">DUF4330 domain-containing protein</fullName>
    </recommendedName>
</protein>
<evidence type="ECO:0000313" key="2">
    <source>
        <dbReference type="EMBL" id="SUB56631.1"/>
    </source>
</evidence>
<dbReference type="InterPro" id="IPR025480">
    <property type="entry name" value="DUF4330"/>
</dbReference>
<evidence type="ECO:0000313" key="3">
    <source>
        <dbReference type="Proteomes" id="UP000255517"/>
    </source>
</evidence>
<proteinExistence type="predicted"/>
<evidence type="ECO:0000256" key="1">
    <source>
        <dbReference type="SAM" id="Phobius"/>
    </source>
</evidence>
<name>A0A379C3F4_9FIRM</name>
<feature type="transmembrane region" description="Helical" evidence="1">
    <location>
        <begin position="12"/>
        <end position="33"/>
    </location>
</feature>
<dbReference type="STRING" id="1122949.GCA_000378725_01653"/>
<keyword evidence="1" id="KW-0812">Transmembrane</keyword>
<keyword evidence="1" id="KW-0472">Membrane</keyword>
<gene>
    <name evidence="2" type="ORF">NCTC13149_00403</name>
</gene>
<dbReference type="Proteomes" id="UP000255517">
    <property type="component" value="Unassembled WGS sequence"/>
</dbReference>
<dbReference type="EMBL" id="UGSZ01000001">
    <property type="protein sequence ID" value="SUB56631.1"/>
    <property type="molecule type" value="Genomic_DNA"/>
</dbReference>
<dbReference type="AlphaFoldDB" id="A0A379C3F4"/>
<dbReference type="Pfam" id="PF14221">
    <property type="entry name" value="DUF4330"/>
    <property type="match status" value="1"/>
</dbReference>
<dbReference type="RefSeq" id="WP_009345082.1">
    <property type="nucleotide sequence ID" value="NZ_CAMUOS010000008.1"/>
</dbReference>
<accession>A0A379C3F4</accession>
<organism evidence="2 3">
    <name type="scientific">Peptoniphilus lacrimalis</name>
    <dbReference type="NCBI Taxonomy" id="33031"/>
    <lineage>
        <taxon>Bacteria</taxon>
        <taxon>Bacillati</taxon>
        <taxon>Bacillota</taxon>
        <taxon>Tissierellia</taxon>
        <taxon>Tissierellales</taxon>
        <taxon>Peptoniphilaceae</taxon>
        <taxon>Peptoniphilus</taxon>
    </lineage>
</organism>
<sequence length="161" mass="18233">MKIIDKKGKIFGIINIIDLLVILLVALIAVFGAKRLSKSPSVSNAQSKKGIIYMDVNEVKMATVSKIKEGDPLYDYDKGTYLGKIKKVSYEPFKKEVEYKGQVVLAEVPEKYIVHMEVECDVKENDDFYQVGTEQIRIGNQQRVKNKNIATFAIVMDIKVE</sequence>
<reference evidence="2 3" key="1">
    <citation type="submission" date="2018-06" db="EMBL/GenBank/DDBJ databases">
        <authorList>
            <consortium name="Pathogen Informatics"/>
            <person name="Doyle S."/>
        </authorList>
    </citation>
    <scope>NUCLEOTIDE SEQUENCE [LARGE SCALE GENOMIC DNA]</scope>
    <source>
        <strain evidence="2 3">NCTC13149</strain>
    </source>
</reference>
<dbReference type="OrthoDB" id="1723529at2"/>
<keyword evidence="1" id="KW-1133">Transmembrane helix</keyword>
<evidence type="ECO:0008006" key="4">
    <source>
        <dbReference type="Google" id="ProtNLM"/>
    </source>
</evidence>